<dbReference type="Proteomes" id="UP001144280">
    <property type="component" value="Unassembled WGS sequence"/>
</dbReference>
<protein>
    <submittedName>
        <fullName evidence="1">Uncharacterized protein</fullName>
    </submittedName>
</protein>
<keyword evidence="2" id="KW-1185">Reference proteome</keyword>
<comment type="caution">
    <text evidence="1">The sequence shown here is derived from an EMBL/GenBank/DDBJ whole genome shotgun (WGS) entry which is preliminary data.</text>
</comment>
<accession>A0ABQ5RBH7</accession>
<proteinExistence type="predicted"/>
<evidence type="ECO:0000313" key="1">
    <source>
        <dbReference type="EMBL" id="GLI02946.1"/>
    </source>
</evidence>
<reference evidence="1" key="1">
    <citation type="submission" date="2022-12" db="EMBL/GenBank/DDBJ databases">
        <title>New Phytohabitans aurantiacus sp. RD004123 nov., an actinomycete isolated from soil.</title>
        <authorList>
            <person name="Triningsih D.W."/>
            <person name="Harunari E."/>
            <person name="Igarashi Y."/>
        </authorList>
    </citation>
    <scope>NUCLEOTIDE SEQUENCE</scope>
    <source>
        <strain evidence="1">RD004123</strain>
    </source>
</reference>
<name>A0ABQ5RBH7_9ACTN</name>
<dbReference type="EMBL" id="BSDI01000073">
    <property type="protein sequence ID" value="GLI02946.1"/>
    <property type="molecule type" value="Genomic_DNA"/>
</dbReference>
<evidence type="ECO:0000313" key="2">
    <source>
        <dbReference type="Proteomes" id="UP001144280"/>
    </source>
</evidence>
<sequence>MLATAFFAGWTMASRRHARPEYDWESAEYEYRFDKDDPRQHSQTTRITIRANRDGVELFKNRYRWTGNGKSEITILTPRQRLLTEWSSREAGWRYYYVMLDHPLKKGEPATIHIQHELYDSSNTFDPIVAKNVIEPLTSLKLRVIYPESLAPVSVLARERVPSRNGDPLWRDVDRQPVPTQRSAGDVVALYEPRKLTVGRRYELTWIWDQTRKSSK</sequence>
<organism evidence="1 2">
    <name type="scientific">Phytohabitans aurantiacus</name>
    <dbReference type="NCBI Taxonomy" id="3016789"/>
    <lineage>
        <taxon>Bacteria</taxon>
        <taxon>Bacillati</taxon>
        <taxon>Actinomycetota</taxon>
        <taxon>Actinomycetes</taxon>
        <taxon>Micromonosporales</taxon>
        <taxon>Micromonosporaceae</taxon>
    </lineage>
</organism>
<gene>
    <name evidence="1" type="ORF">Pa4123_82240</name>
</gene>